<reference evidence="1" key="2">
    <citation type="journal article" date="2023" name="IMA Fungus">
        <title>Comparative genomic study of the Penicillium genus elucidates a diverse pangenome and 15 lateral gene transfer events.</title>
        <authorList>
            <person name="Petersen C."/>
            <person name="Sorensen T."/>
            <person name="Nielsen M.R."/>
            <person name="Sondergaard T.E."/>
            <person name="Sorensen J.L."/>
            <person name="Fitzpatrick D.A."/>
            <person name="Frisvad J.C."/>
            <person name="Nielsen K.L."/>
        </authorList>
    </citation>
    <scope>NUCLEOTIDE SEQUENCE</scope>
    <source>
        <strain evidence="1">IBT 30069</strain>
    </source>
</reference>
<comment type="caution">
    <text evidence="1">The sequence shown here is derived from an EMBL/GenBank/DDBJ whole genome shotgun (WGS) entry which is preliminary data.</text>
</comment>
<accession>A0A9W9FZR9</accession>
<organism evidence="1 2">
    <name type="scientific">Penicillium angulare</name>
    <dbReference type="NCBI Taxonomy" id="116970"/>
    <lineage>
        <taxon>Eukaryota</taxon>
        <taxon>Fungi</taxon>
        <taxon>Dikarya</taxon>
        <taxon>Ascomycota</taxon>
        <taxon>Pezizomycotina</taxon>
        <taxon>Eurotiomycetes</taxon>
        <taxon>Eurotiomycetidae</taxon>
        <taxon>Eurotiales</taxon>
        <taxon>Aspergillaceae</taxon>
        <taxon>Penicillium</taxon>
    </lineage>
</organism>
<evidence type="ECO:0000313" key="2">
    <source>
        <dbReference type="Proteomes" id="UP001149165"/>
    </source>
</evidence>
<proteinExistence type="predicted"/>
<dbReference type="EMBL" id="JAPQKH010000003">
    <property type="protein sequence ID" value="KAJ5109464.1"/>
    <property type="molecule type" value="Genomic_DNA"/>
</dbReference>
<sequence length="61" mass="6708">MAFENLSWNVAVTLGMISAGDSEALFDMMSPWTDMRLTDLTAANRNSDSRQGLKLGMPILD</sequence>
<reference evidence="1" key="1">
    <citation type="submission" date="2022-11" db="EMBL/GenBank/DDBJ databases">
        <authorList>
            <person name="Petersen C."/>
        </authorList>
    </citation>
    <scope>NUCLEOTIDE SEQUENCE</scope>
    <source>
        <strain evidence="1">IBT 30069</strain>
    </source>
</reference>
<dbReference type="AlphaFoldDB" id="A0A9W9FZR9"/>
<keyword evidence="2" id="KW-1185">Reference proteome</keyword>
<protein>
    <submittedName>
        <fullName evidence="1">Uncharacterized protein</fullName>
    </submittedName>
</protein>
<dbReference type="Proteomes" id="UP001149165">
    <property type="component" value="Unassembled WGS sequence"/>
</dbReference>
<gene>
    <name evidence="1" type="ORF">N7456_006139</name>
</gene>
<evidence type="ECO:0000313" key="1">
    <source>
        <dbReference type="EMBL" id="KAJ5109464.1"/>
    </source>
</evidence>
<name>A0A9W9FZR9_9EURO</name>